<keyword evidence="9" id="KW-0378">Hydrolase</keyword>
<evidence type="ECO:0000256" key="1">
    <source>
        <dbReference type="ARBA" id="ARBA00004236"/>
    </source>
</evidence>
<evidence type="ECO:0000259" key="18">
    <source>
        <dbReference type="Pfam" id="PF00905"/>
    </source>
</evidence>
<evidence type="ECO:0000256" key="2">
    <source>
        <dbReference type="ARBA" id="ARBA00007090"/>
    </source>
</evidence>
<keyword evidence="8" id="KW-0808">Transferase</keyword>
<dbReference type="InterPro" id="IPR036950">
    <property type="entry name" value="PBP_transglycosylase"/>
</dbReference>
<dbReference type="GO" id="GO:0008658">
    <property type="term" value="F:penicillin binding"/>
    <property type="evidence" value="ECO:0007669"/>
    <property type="project" value="InterPro"/>
</dbReference>
<evidence type="ECO:0000256" key="10">
    <source>
        <dbReference type="ARBA" id="ARBA00022960"/>
    </source>
</evidence>
<dbReference type="SUPFAM" id="SSF56601">
    <property type="entry name" value="beta-lactamase/transpeptidase-like"/>
    <property type="match status" value="1"/>
</dbReference>
<evidence type="ECO:0000256" key="9">
    <source>
        <dbReference type="ARBA" id="ARBA00022801"/>
    </source>
</evidence>
<dbReference type="GO" id="GO:0008360">
    <property type="term" value="P:regulation of cell shape"/>
    <property type="evidence" value="ECO:0007669"/>
    <property type="project" value="UniProtKB-KW"/>
</dbReference>
<comment type="catalytic activity">
    <reaction evidence="15">
        <text>Preferential cleavage: (Ac)2-L-Lys-D-Ala-|-D-Ala. Also transpeptidation of peptidyl-alanyl moieties that are N-acyl substituents of D-alanine.</text>
        <dbReference type="EC" id="3.4.16.4"/>
    </reaction>
</comment>
<dbReference type="InterPro" id="IPR012338">
    <property type="entry name" value="Beta-lactam/transpept-like"/>
</dbReference>
<protein>
    <submittedName>
        <fullName evidence="20">Uncharacterized protein</fullName>
    </submittedName>
</protein>
<evidence type="ECO:0000256" key="17">
    <source>
        <dbReference type="SAM" id="Phobius"/>
    </source>
</evidence>
<evidence type="ECO:0000256" key="15">
    <source>
        <dbReference type="ARBA" id="ARBA00034000"/>
    </source>
</evidence>
<dbReference type="InterPro" id="IPR023346">
    <property type="entry name" value="Lysozyme-like_dom_sf"/>
</dbReference>
<comment type="similarity">
    <text evidence="2">In the C-terminal section; belongs to the transpeptidase family.</text>
</comment>
<dbReference type="SUPFAM" id="SSF53955">
    <property type="entry name" value="Lysozyme-like"/>
    <property type="match status" value="1"/>
</dbReference>
<evidence type="ECO:0000256" key="4">
    <source>
        <dbReference type="ARBA" id="ARBA00022475"/>
    </source>
</evidence>
<dbReference type="PANTHER" id="PTHR32282">
    <property type="entry name" value="BINDING PROTEIN TRANSPEPTIDASE, PUTATIVE-RELATED"/>
    <property type="match status" value="1"/>
</dbReference>
<evidence type="ECO:0000313" key="21">
    <source>
        <dbReference type="Proteomes" id="UP000177740"/>
    </source>
</evidence>
<dbReference type="GO" id="GO:0005886">
    <property type="term" value="C:plasma membrane"/>
    <property type="evidence" value="ECO:0007669"/>
    <property type="project" value="UniProtKB-SubCell"/>
</dbReference>
<dbReference type="InterPro" id="IPR050396">
    <property type="entry name" value="Glycosyltr_51/Transpeptidase"/>
</dbReference>
<accession>A0A1G2EP75</accession>
<keyword evidence="13" id="KW-0511">Multifunctional enzyme</keyword>
<evidence type="ECO:0000256" key="7">
    <source>
        <dbReference type="ARBA" id="ARBA00022676"/>
    </source>
</evidence>
<dbReference type="InterPro" id="IPR001460">
    <property type="entry name" value="PCN-bd_Tpept"/>
</dbReference>
<comment type="subcellular location">
    <subcellularLocation>
        <location evidence="1">Cell membrane</location>
    </subcellularLocation>
</comment>
<keyword evidence="14" id="KW-0961">Cell wall biogenesis/degradation</keyword>
<keyword evidence="17" id="KW-1133">Transmembrane helix</keyword>
<comment type="caution">
    <text evidence="20">The sequence shown here is derived from an EMBL/GenBank/DDBJ whole genome shotgun (WGS) entry which is preliminary data.</text>
</comment>
<dbReference type="GO" id="GO:0006508">
    <property type="term" value="P:proteolysis"/>
    <property type="evidence" value="ECO:0007669"/>
    <property type="project" value="UniProtKB-KW"/>
</dbReference>
<dbReference type="GO" id="GO:0009002">
    <property type="term" value="F:serine-type D-Ala-D-Ala carboxypeptidase activity"/>
    <property type="evidence" value="ECO:0007669"/>
    <property type="project" value="UniProtKB-EC"/>
</dbReference>
<keyword evidence="12 17" id="KW-0472">Membrane</keyword>
<feature type="domain" description="Penicillin-binding protein transpeptidase" evidence="18">
    <location>
        <begin position="337"/>
        <end position="629"/>
    </location>
</feature>
<dbReference type="Gene3D" id="1.10.3810.10">
    <property type="entry name" value="Biosynthetic peptidoglycan transglycosylase-like"/>
    <property type="match status" value="1"/>
</dbReference>
<gene>
    <name evidence="20" type="ORF">A2365_00195</name>
</gene>
<dbReference type="Gene3D" id="3.40.710.10">
    <property type="entry name" value="DD-peptidase/beta-lactamase superfamily"/>
    <property type="match status" value="1"/>
</dbReference>
<keyword evidence="7" id="KW-0328">Glycosyltransferase</keyword>
<dbReference type="Pfam" id="PF00905">
    <property type="entry name" value="Transpeptidase"/>
    <property type="match status" value="1"/>
</dbReference>
<dbReference type="GO" id="GO:0030288">
    <property type="term" value="C:outer membrane-bounded periplasmic space"/>
    <property type="evidence" value="ECO:0007669"/>
    <property type="project" value="TreeGrafter"/>
</dbReference>
<dbReference type="GO" id="GO:0071555">
    <property type="term" value="P:cell wall organization"/>
    <property type="evidence" value="ECO:0007669"/>
    <property type="project" value="UniProtKB-KW"/>
</dbReference>
<dbReference type="Proteomes" id="UP000177740">
    <property type="component" value="Unassembled WGS sequence"/>
</dbReference>
<evidence type="ECO:0000256" key="3">
    <source>
        <dbReference type="ARBA" id="ARBA00007739"/>
    </source>
</evidence>
<evidence type="ECO:0000256" key="5">
    <source>
        <dbReference type="ARBA" id="ARBA00022645"/>
    </source>
</evidence>
<dbReference type="InterPro" id="IPR001264">
    <property type="entry name" value="Glyco_trans_51"/>
</dbReference>
<dbReference type="Pfam" id="PF00912">
    <property type="entry name" value="Transgly"/>
    <property type="match status" value="1"/>
</dbReference>
<dbReference type="AlphaFoldDB" id="A0A1G2EP75"/>
<proteinExistence type="inferred from homology"/>
<evidence type="ECO:0000256" key="13">
    <source>
        <dbReference type="ARBA" id="ARBA00023268"/>
    </source>
</evidence>
<keyword evidence="10" id="KW-0133">Cell shape</keyword>
<evidence type="ECO:0000256" key="6">
    <source>
        <dbReference type="ARBA" id="ARBA00022670"/>
    </source>
</evidence>
<sequence>MAERKFKREIYGQKKRMIFRILIFVSLGFFLTALLGSAVFLYYAKDLPRPEKFTEREFVESTKIYDRTGQILLYEMFSEEKREIVPLSEISDYLKKAVISTEDAKFYSHNGIDFTGILRAFKLNWNRGDLSYGGSTISQQLIRSTFLSTQKTAERKTREIILTLELERKYGKDQILEWYLNQIPLGINIYGAESASKTYFNKRAKDLTLAESALLAAVIKMPSHYSPFGKHLDQLLARKDYVLDRMAQENYITKDEAEEAKKEDLKFAQFANTIKAPHFVLEVQDYLIKTYGETSLREGGFKVYTTLDWEMQEEAEKVITDNIERIKKYKAYNTSLAALSPKTGEILAMVGSSDWFSKSYPEGCISGKDCLFEPKVNIATYGIGRQPGSAFKPFAYVTAFQKGHKAEEIVVDEYTDFGVWGNSHYTPQNYDGLFRGPVTLRSALAQSLNIPAVKVLLYLAGLEDTLETAKRAGLTTLGNPASFYGPSIVLGGGEVKLLDMVSAYGVFANDGIKVSPSYILKIEDSKGRIIEQNNKTPRSILDQQAVRMLNSVLSDNTARTPMFGANSSLYIPGWQTAAKTGTTNSYRDAWAIGYTPSICVGVWAGNNDNTPMSEKSSITISGPIWKSFMLKILPKFPKEDFILPEGYANPE</sequence>
<reference evidence="20 21" key="1">
    <citation type="journal article" date="2016" name="Nat. Commun.">
        <title>Thousands of microbial genomes shed light on interconnected biogeochemical processes in an aquifer system.</title>
        <authorList>
            <person name="Anantharaman K."/>
            <person name="Brown C.T."/>
            <person name="Hug L.A."/>
            <person name="Sharon I."/>
            <person name="Castelle C.J."/>
            <person name="Probst A.J."/>
            <person name="Thomas B.C."/>
            <person name="Singh A."/>
            <person name="Wilkins M.J."/>
            <person name="Karaoz U."/>
            <person name="Brodie E.L."/>
            <person name="Williams K.H."/>
            <person name="Hubbard S.S."/>
            <person name="Banfield J.F."/>
        </authorList>
    </citation>
    <scope>NUCLEOTIDE SEQUENCE [LARGE SCALE GENOMIC DNA]</scope>
</reference>
<evidence type="ECO:0000256" key="16">
    <source>
        <dbReference type="ARBA" id="ARBA00049902"/>
    </source>
</evidence>
<dbReference type="EMBL" id="MHMM01000007">
    <property type="protein sequence ID" value="OGZ27342.1"/>
    <property type="molecule type" value="Genomic_DNA"/>
</dbReference>
<keyword evidence="6" id="KW-0645">Protease</keyword>
<evidence type="ECO:0000256" key="8">
    <source>
        <dbReference type="ARBA" id="ARBA00022679"/>
    </source>
</evidence>
<keyword evidence="5" id="KW-0121">Carboxypeptidase</keyword>
<comment type="catalytic activity">
    <reaction evidence="16">
        <text>[GlcNAc-(1-&gt;4)-Mur2Ac(oyl-L-Ala-gamma-D-Glu-L-Lys-D-Ala-D-Ala)](n)-di-trans,octa-cis-undecaprenyl diphosphate + beta-D-GlcNAc-(1-&gt;4)-Mur2Ac(oyl-L-Ala-gamma-D-Glu-L-Lys-D-Ala-D-Ala)-di-trans,octa-cis-undecaprenyl diphosphate = [GlcNAc-(1-&gt;4)-Mur2Ac(oyl-L-Ala-gamma-D-Glu-L-Lys-D-Ala-D-Ala)](n+1)-di-trans,octa-cis-undecaprenyl diphosphate + di-trans,octa-cis-undecaprenyl diphosphate + H(+)</text>
        <dbReference type="Rhea" id="RHEA:23708"/>
        <dbReference type="Rhea" id="RHEA-COMP:9602"/>
        <dbReference type="Rhea" id="RHEA-COMP:9603"/>
        <dbReference type="ChEBI" id="CHEBI:15378"/>
        <dbReference type="ChEBI" id="CHEBI:58405"/>
        <dbReference type="ChEBI" id="CHEBI:60033"/>
        <dbReference type="ChEBI" id="CHEBI:78435"/>
        <dbReference type="EC" id="2.4.99.28"/>
    </reaction>
</comment>
<dbReference type="GO" id="GO:0009252">
    <property type="term" value="P:peptidoglycan biosynthetic process"/>
    <property type="evidence" value="ECO:0007669"/>
    <property type="project" value="UniProtKB-KW"/>
</dbReference>
<feature type="transmembrane region" description="Helical" evidence="17">
    <location>
        <begin position="21"/>
        <end position="44"/>
    </location>
</feature>
<dbReference type="GO" id="GO:0008955">
    <property type="term" value="F:peptidoglycan glycosyltransferase activity"/>
    <property type="evidence" value="ECO:0007669"/>
    <property type="project" value="UniProtKB-EC"/>
</dbReference>
<name>A0A1G2EP75_9BACT</name>
<evidence type="ECO:0000259" key="19">
    <source>
        <dbReference type="Pfam" id="PF00912"/>
    </source>
</evidence>
<feature type="domain" description="Glycosyl transferase family 51" evidence="19">
    <location>
        <begin position="76"/>
        <end position="246"/>
    </location>
</feature>
<keyword evidence="17" id="KW-0812">Transmembrane</keyword>
<keyword evidence="4" id="KW-1003">Cell membrane</keyword>
<evidence type="ECO:0000256" key="12">
    <source>
        <dbReference type="ARBA" id="ARBA00023136"/>
    </source>
</evidence>
<dbReference type="PANTHER" id="PTHR32282:SF11">
    <property type="entry name" value="PENICILLIN-BINDING PROTEIN 1B"/>
    <property type="match status" value="1"/>
</dbReference>
<evidence type="ECO:0000256" key="14">
    <source>
        <dbReference type="ARBA" id="ARBA00023316"/>
    </source>
</evidence>
<evidence type="ECO:0000256" key="11">
    <source>
        <dbReference type="ARBA" id="ARBA00022984"/>
    </source>
</evidence>
<dbReference type="NCBIfam" id="TIGR02074">
    <property type="entry name" value="PBP_1a_fam"/>
    <property type="match status" value="1"/>
</dbReference>
<keyword evidence="11" id="KW-0573">Peptidoglycan synthesis</keyword>
<dbReference type="FunFam" id="1.10.3810.10:FF:000001">
    <property type="entry name" value="Penicillin-binding protein 1A"/>
    <property type="match status" value="1"/>
</dbReference>
<organism evidence="20 21">
    <name type="scientific">Candidatus Nealsonbacteria bacterium RIFOXYB1_FULL_40_15</name>
    <dbReference type="NCBI Taxonomy" id="1801677"/>
    <lineage>
        <taxon>Bacteria</taxon>
        <taxon>Candidatus Nealsoniibacteriota</taxon>
    </lineage>
</organism>
<evidence type="ECO:0000313" key="20">
    <source>
        <dbReference type="EMBL" id="OGZ27342.1"/>
    </source>
</evidence>
<comment type="similarity">
    <text evidence="3">In the N-terminal section; belongs to the glycosyltransferase 51 family.</text>
</comment>
<dbReference type="STRING" id="1801677.A2365_00195"/>